<dbReference type="Proteomes" id="UP000031802">
    <property type="component" value="Unassembled WGS sequence"/>
</dbReference>
<dbReference type="PATRIC" id="fig|1229276.3.peg.3058"/>
<sequence length="145" mass="16048">MATNKTAYTTESVSLFLQTLLDDQKQADSEALIRLMEAATGESAQMFGPNIIGFGRYAYTYASGHSGEAPLVAFSPRKSAFSLYVYTGNEQHRYLLANLGKFKIGKACIYVKRLADIDIPSLEALMQESIKFLSNTYTRVKPKDG</sequence>
<reference evidence="2 3" key="2">
    <citation type="journal article" date="2015" name="PLoS ONE">
        <title>Whole-Genome Optical Mapping and Finished Genome Sequence of Sphingobacterium deserti sp. nov., a New Species Isolated from the Western Desert of China.</title>
        <authorList>
            <person name="Teng C."/>
            <person name="Zhou Z."/>
            <person name="Molnar I."/>
            <person name="Li X."/>
            <person name="Tang R."/>
            <person name="Chen M."/>
            <person name="Wang L."/>
            <person name="Su S."/>
            <person name="Zhang W."/>
            <person name="Lin M."/>
        </authorList>
    </citation>
    <scope>NUCLEOTIDE SEQUENCE [LARGE SCALE GENOMIC DNA]</scope>
    <source>
        <strain evidence="3">ACCC05744</strain>
    </source>
</reference>
<dbReference type="OrthoDB" id="5951444at2"/>
<dbReference type="InterPro" id="IPR014922">
    <property type="entry name" value="YdhG-like"/>
</dbReference>
<dbReference type="eggNOG" id="ENOG5032S5R">
    <property type="taxonomic scope" value="Bacteria"/>
</dbReference>
<name>A0A0B8T743_9SPHI</name>
<reference evidence="3" key="1">
    <citation type="submission" date="2014-04" db="EMBL/GenBank/DDBJ databases">
        <title>Whole-Genome optical mapping and complete genome sequence of Sphingobacterium deserti sp. nov., a new spaces isolated from desert in the west of China.</title>
        <authorList>
            <person name="Teng C."/>
            <person name="Zhou Z."/>
            <person name="Li X."/>
            <person name="Chen M."/>
            <person name="Lin M."/>
            <person name="Wang L."/>
            <person name="Su S."/>
            <person name="Zhang C."/>
            <person name="Zhang W."/>
        </authorList>
    </citation>
    <scope>NUCLEOTIDE SEQUENCE [LARGE SCALE GENOMIC DNA]</scope>
    <source>
        <strain evidence="3">ACCC05744</strain>
    </source>
</reference>
<organism evidence="2 3">
    <name type="scientific">Sphingobacterium deserti</name>
    <dbReference type="NCBI Taxonomy" id="1229276"/>
    <lineage>
        <taxon>Bacteria</taxon>
        <taxon>Pseudomonadati</taxon>
        <taxon>Bacteroidota</taxon>
        <taxon>Sphingobacteriia</taxon>
        <taxon>Sphingobacteriales</taxon>
        <taxon>Sphingobacteriaceae</taxon>
        <taxon>Sphingobacterium</taxon>
    </lineage>
</organism>
<evidence type="ECO:0000259" key="1">
    <source>
        <dbReference type="Pfam" id="PF08818"/>
    </source>
</evidence>
<evidence type="ECO:0000313" key="2">
    <source>
        <dbReference type="EMBL" id="KGE13425.1"/>
    </source>
</evidence>
<dbReference type="AlphaFoldDB" id="A0A0B8T743"/>
<dbReference type="STRING" id="1229276.DI53_2956"/>
<evidence type="ECO:0000313" key="3">
    <source>
        <dbReference type="Proteomes" id="UP000031802"/>
    </source>
</evidence>
<feature type="domain" description="YdhG-like" evidence="1">
    <location>
        <begin position="26"/>
        <end position="130"/>
    </location>
</feature>
<keyword evidence="3" id="KW-1185">Reference proteome</keyword>
<accession>A0A0B8T743</accession>
<dbReference type="RefSeq" id="WP_037501037.1">
    <property type="nucleotide sequence ID" value="NZ_JJMU01000053.1"/>
</dbReference>
<protein>
    <recommendedName>
        <fullName evidence="1">YdhG-like domain-containing protein</fullName>
    </recommendedName>
</protein>
<comment type="caution">
    <text evidence="2">The sequence shown here is derived from an EMBL/GenBank/DDBJ whole genome shotgun (WGS) entry which is preliminary data.</text>
</comment>
<dbReference type="Pfam" id="PF08818">
    <property type="entry name" value="DUF1801"/>
    <property type="match status" value="1"/>
</dbReference>
<proteinExistence type="predicted"/>
<gene>
    <name evidence="2" type="ORF">DI53_2956</name>
</gene>
<dbReference type="EMBL" id="JJMU01000053">
    <property type="protein sequence ID" value="KGE13425.1"/>
    <property type="molecule type" value="Genomic_DNA"/>
</dbReference>